<accession>A0AAU7W365</accession>
<gene>
    <name evidence="2" type="ORF">ABS642_08920</name>
</gene>
<keyword evidence="1" id="KW-0472">Membrane</keyword>
<protein>
    <submittedName>
        <fullName evidence="2">Uncharacterized protein</fullName>
    </submittedName>
</protein>
<keyword evidence="1" id="KW-1133">Transmembrane helix</keyword>
<proteinExistence type="predicted"/>
<evidence type="ECO:0000313" key="2">
    <source>
        <dbReference type="EMBL" id="XBX80196.1"/>
    </source>
</evidence>
<name>A0AAU7W365_9MICO</name>
<feature type="transmembrane region" description="Helical" evidence="1">
    <location>
        <begin position="12"/>
        <end position="34"/>
    </location>
</feature>
<evidence type="ECO:0000256" key="1">
    <source>
        <dbReference type="SAM" id="Phobius"/>
    </source>
</evidence>
<keyword evidence="1" id="KW-0812">Transmembrane</keyword>
<dbReference type="AlphaFoldDB" id="A0AAU7W365"/>
<sequence>MPMPDETTSVSLAWGKSLLGVAALIFSVSIVLAAGEWWQFVTFGVMVLLGVVLLVSGVRDIVASRREKQVSRDEVTES</sequence>
<reference evidence="2" key="1">
    <citation type="submission" date="2024-06" db="EMBL/GenBank/DDBJ databases">
        <title>Draft genome sequence of Microbacterium sp. strain A8/3-1, isolated from Oxytropis tragacanthoides Fisch. ex DC. Root nodules in the Altai region of Russia.</title>
        <authorList>
            <person name="Sazanova A."/>
            <person name="Guro P."/>
            <person name="Kuznetsova I."/>
            <person name="Belimov A."/>
            <person name="Safronova V."/>
        </authorList>
    </citation>
    <scope>NUCLEOTIDE SEQUENCE</scope>
    <source>
        <strain evidence="2">A8/3-1</strain>
    </source>
</reference>
<dbReference type="RefSeq" id="WP_282214312.1">
    <property type="nucleotide sequence ID" value="NZ_CP158357.1"/>
</dbReference>
<organism evidence="2">
    <name type="scientific">Microbacterium sp. A8/3-1</name>
    <dbReference type="NCBI Taxonomy" id="3160749"/>
    <lineage>
        <taxon>Bacteria</taxon>
        <taxon>Bacillati</taxon>
        <taxon>Actinomycetota</taxon>
        <taxon>Actinomycetes</taxon>
        <taxon>Micrococcales</taxon>
        <taxon>Microbacteriaceae</taxon>
        <taxon>Microbacterium</taxon>
    </lineage>
</organism>
<feature type="transmembrane region" description="Helical" evidence="1">
    <location>
        <begin position="40"/>
        <end position="62"/>
    </location>
</feature>
<dbReference type="EMBL" id="CP158357">
    <property type="protein sequence ID" value="XBX80196.1"/>
    <property type="molecule type" value="Genomic_DNA"/>
</dbReference>